<proteinExistence type="predicted"/>
<gene>
    <name evidence="2" type="ORF">BSTOLATCC_MIC39526</name>
</gene>
<protein>
    <submittedName>
        <fullName evidence="2">Uncharacterized protein</fullName>
    </submittedName>
</protein>
<keyword evidence="3" id="KW-1185">Reference proteome</keyword>
<dbReference type="AlphaFoldDB" id="A0AAU9JMK1"/>
<feature type="transmembrane region" description="Helical" evidence="1">
    <location>
        <begin position="20"/>
        <end position="45"/>
    </location>
</feature>
<sequence>MSTMIWECIVSIAQIARNAIFWRIMILLEALEKLSCIYAFFLWAIEFLHICYFGRELLILVDKDNSLNKNIQL</sequence>
<evidence type="ECO:0000313" key="2">
    <source>
        <dbReference type="EMBL" id="CAG9325731.1"/>
    </source>
</evidence>
<dbReference type="Proteomes" id="UP001162131">
    <property type="component" value="Unassembled WGS sequence"/>
</dbReference>
<dbReference type="EMBL" id="CAJZBQ010000039">
    <property type="protein sequence ID" value="CAG9325731.1"/>
    <property type="molecule type" value="Genomic_DNA"/>
</dbReference>
<keyword evidence="1" id="KW-0472">Membrane</keyword>
<accession>A0AAU9JMK1</accession>
<reference evidence="2" key="1">
    <citation type="submission" date="2021-09" db="EMBL/GenBank/DDBJ databases">
        <authorList>
            <consortium name="AG Swart"/>
            <person name="Singh M."/>
            <person name="Singh A."/>
            <person name="Seah K."/>
            <person name="Emmerich C."/>
        </authorList>
    </citation>
    <scope>NUCLEOTIDE SEQUENCE</scope>
    <source>
        <strain evidence="2">ATCC30299</strain>
    </source>
</reference>
<organism evidence="2 3">
    <name type="scientific">Blepharisma stoltei</name>
    <dbReference type="NCBI Taxonomy" id="1481888"/>
    <lineage>
        <taxon>Eukaryota</taxon>
        <taxon>Sar</taxon>
        <taxon>Alveolata</taxon>
        <taxon>Ciliophora</taxon>
        <taxon>Postciliodesmatophora</taxon>
        <taxon>Heterotrichea</taxon>
        <taxon>Heterotrichida</taxon>
        <taxon>Blepharismidae</taxon>
        <taxon>Blepharisma</taxon>
    </lineage>
</organism>
<evidence type="ECO:0000313" key="3">
    <source>
        <dbReference type="Proteomes" id="UP001162131"/>
    </source>
</evidence>
<name>A0AAU9JMK1_9CILI</name>
<evidence type="ECO:0000256" key="1">
    <source>
        <dbReference type="SAM" id="Phobius"/>
    </source>
</evidence>
<comment type="caution">
    <text evidence="2">The sequence shown here is derived from an EMBL/GenBank/DDBJ whole genome shotgun (WGS) entry which is preliminary data.</text>
</comment>
<keyword evidence="1" id="KW-0812">Transmembrane</keyword>
<keyword evidence="1" id="KW-1133">Transmembrane helix</keyword>